<keyword evidence="2" id="KW-1185">Reference proteome</keyword>
<dbReference type="AlphaFoldDB" id="X0B0C5"/>
<dbReference type="EMBL" id="KI980081">
    <property type="protein sequence ID" value="EXK75580.1"/>
    <property type="molecule type" value="Genomic_DNA"/>
</dbReference>
<protein>
    <submittedName>
        <fullName evidence="1">Uncharacterized protein</fullName>
    </submittedName>
</protein>
<organism evidence="1 2">
    <name type="scientific">Fusarium oxysporum f. sp. raphani 54005</name>
    <dbReference type="NCBI Taxonomy" id="1089458"/>
    <lineage>
        <taxon>Eukaryota</taxon>
        <taxon>Fungi</taxon>
        <taxon>Dikarya</taxon>
        <taxon>Ascomycota</taxon>
        <taxon>Pezizomycotina</taxon>
        <taxon>Sordariomycetes</taxon>
        <taxon>Hypocreomycetidae</taxon>
        <taxon>Hypocreales</taxon>
        <taxon>Nectriaceae</taxon>
        <taxon>Fusarium</taxon>
        <taxon>Fusarium oxysporum species complex</taxon>
    </lineage>
</organism>
<proteinExistence type="predicted"/>
<reference evidence="1 2" key="1">
    <citation type="submission" date="2011-11" db="EMBL/GenBank/DDBJ databases">
        <title>The Genome Sequence of Fusarium oxysporum PHW815.</title>
        <authorList>
            <consortium name="The Broad Institute Genome Sequencing Platform"/>
            <person name="Ma L.-J."/>
            <person name="Gale L.R."/>
            <person name="Schwartz D.C."/>
            <person name="Zhou S."/>
            <person name="Corby-Kistler H."/>
            <person name="Young S.K."/>
            <person name="Zeng Q."/>
            <person name="Gargeya S."/>
            <person name="Fitzgerald M."/>
            <person name="Haas B."/>
            <person name="Abouelleil A."/>
            <person name="Alvarado L."/>
            <person name="Arachchi H.M."/>
            <person name="Berlin A."/>
            <person name="Brown A."/>
            <person name="Chapman S.B."/>
            <person name="Chen Z."/>
            <person name="Dunbar C."/>
            <person name="Freedman E."/>
            <person name="Gearin G."/>
            <person name="Goldberg J."/>
            <person name="Griggs A."/>
            <person name="Gujja S."/>
            <person name="Heiman D."/>
            <person name="Howarth C."/>
            <person name="Larson L."/>
            <person name="Lui A."/>
            <person name="MacDonald P.J.P."/>
            <person name="Montmayeur A."/>
            <person name="Murphy C."/>
            <person name="Neiman D."/>
            <person name="Pearson M."/>
            <person name="Priest M."/>
            <person name="Roberts A."/>
            <person name="Saif S."/>
            <person name="Shea T."/>
            <person name="Shenoy N."/>
            <person name="Sisk P."/>
            <person name="Stolte C."/>
            <person name="Sykes S."/>
            <person name="Wortman J."/>
            <person name="Nusbaum C."/>
            <person name="Birren B."/>
        </authorList>
    </citation>
    <scope>NUCLEOTIDE SEQUENCE [LARGE SCALE GENOMIC DNA]</scope>
    <source>
        <strain evidence="1 2">54005</strain>
    </source>
</reference>
<name>X0B0C5_FUSOX</name>
<evidence type="ECO:0000313" key="2">
    <source>
        <dbReference type="Proteomes" id="UP000030663"/>
    </source>
</evidence>
<accession>X0B0C5</accession>
<dbReference type="HOGENOM" id="CLU_2941848_0_0_1"/>
<dbReference type="Proteomes" id="UP000030663">
    <property type="component" value="Unassembled WGS sequence"/>
</dbReference>
<evidence type="ECO:0000313" key="1">
    <source>
        <dbReference type="EMBL" id="EXK75580.1"/>
    </source>
</evidence>
<sequence length="60" mass="6949">MSSSIEEGGSGPQYMVTLWFPVTILNIQQPFKVAYYYTAFHGQFHGPRRRFAIPYSLFTN</sequence>
<gene>
    <name evidence="1" type="ORF">FOQG_19654</name>
</gene>